<feature type="compositionally biased region" description="Basic residues" evidence="1">
    <location>
        <begin position="82"/>
        <end position="91"/>
    </location>
</feature>
<sequence length="99" mass="11291">MYSSIHESYHTTIHKVLTEITNVCGVDTVKAYKPHWLSVPSSIGIMRRQIGRFLDSIVTGDKNWCFTLPPKSSSNHKNVITQHHRSQRRLTKCSLLGKS</sequence>
<gene>
    <name evidence="2" type="ORF">g.30189</name>
</gene>
<dbReference type="AlphaFoldDB" id="A0A1B6CTY9"/>
<proteinExistence type="predicted"/>
<protein>
    <submittedName>
        <fullName evidence="2">Uncharacterized protein</fullName>
    </submittedName>
</protein>
<evidence type="ECO:0000256" key="1">
    <source>
        <dbReference type="SAM" id="MobiDB-lite"/>
    </source>
</evidence>
<accession>A0A1B6CTY9</accession>
<name>A0A1B6CTY9_9HEMI</name>
<dbReference type="EMBL" id="GEDC01020431">
    <property type="protein sequence ID" value="JAS16867.1"/>
    <property type="molecule type" value="Transcribed_RNA"/>
</dbReference>
<evidence type="ECO:0000313" key="2">
    <source>
        <dbReference type="EMBL" id="JAS16867.1"/>
    </source>
</evidence>
<reference evidence="2" key="1">
    <citation type="submission" date="2015-12" db="EMBL/GenBank/DDBJ databases">
        <title>De novo transcriptome assembly of four potential Pierce s Disease insect vectors from Arizona vineyards.</title>
        <authorList>
            <person name="Tassone E.E."/>
        </authorList>
    </citation>
    <scope>NUCLEOTIDE SEQUENCE</scope>
</reference>
<feature type="region of interest" description="Disordered" evidence="1">
    <location>
        <begin position="76"/>
        <end position="99"/>
    </location>
</feature>
<organism evidence="2">
    <name type="scientific">Clastoptera arizonana</name>
    <name type="common">Arizona spittle bug</name>
    <dbReference type="NCBI Taxonomy" id="38151"/>
    <lineage>
        <taxon>Eukaryota</taxon>
        <taxon>Metazoa</taxon>
        <taxon>Ecdysozoa</taxon>
        <taxon>Arthropoda</taxon>
        <taxon>Hexapoda</taxon>
        <taxon>Insecta</taxon>
        <taxon>Pterygota</taxon>
        <taxon>Neoptera</taxon>
        <taxon>Paraneoptera</taxon>
        <taxon>Hemiptera</taxon>
        <taxon>Auchenorrhyncha</taxon>
        <taxon>Cercopoidea</taxon>
        <taxon>Clastopteridae</taxon>
        <taxon>Clastoptera</taxon>
    </lineage>
</organism>